<evidence type="ECO:0000259" key="1">
    <source>
        <dbReference type="Pfam" id="PF13480"/>
    </source>
</evidence>
<protein>
    <recommendedName>
        <fullName evidence="1">BioF2-like acetyltransferase domain-containing protein</fullName>
    </recommendedName>
</protein>
<reference evidence="2 3" key="1">
    <citation type="journal article" date="2014" name="PLoS Genet.">
        <title>Phylogenetically driven sequencing of extremely halophilic archaea reveals strategies for static and dynamic osmo-response.</title>
        <authorList>
            <person name="Becker E.A."/>
            <person name="Seitzer P.M."/>
            <person name="Tritt A."/>
            <person name="Larsen D."/>
            <person name="Krusor M."/>
            <person name="Yao A.I."/>
            <person name="Wu D."/>
            <person name="Madern D."/>
            <person name="Eisen J.A."/>
            <person name="Darling A.E."/>
            <person name="Facciotti M.T."/>
        </authorList>
    </citation>
    <scope>NUCLEOTIDE SEQUENCE [LARGE SCALE GENOMIC DNA]</scope>
    <source>
        <strain evidence="2 3">2-9-1</strain>
    </source>
</reference>
<dbReference type="PANTHER" id="PTHR36174:SF1">
    <property type="entry name" value="LIPID II:GLYCINE GLYCYLTRANSFERASE"/>
    <property type="match status" value="1"/>
</dbReference>
<accession>M0CMT6</accession>
<dbReference type="EMBL" id="AOIU01000033">
    <property type="protein sequence ID" value="ELZ23717.1"/>
    <property type="molecule type" value="Genomic_DNA"/>
</dbReference>
<dbReference type="Pfam" id="PF13480">
    <property type="entry name" value="Acetyltransf_6"/>
    <property type="match status" value="1"/>
</dbReference>
<dbReference type="AlphaFoldDB" id="M0CMT6"/>
<gene>
    <name evidence="2" type="ORF">C475_15638</name>
</gene>
<organism evidence="2 3">
    <name type="scientific">Halosimplex carlsbadense 2-9-1</name>
    <dbReference type="NCBI Taxonomy" id="797114"/>
    <lineage>
        <taxon>Archaea</taxon>
        <taxon>Methanobacteriati</taxon>
        <taxon>Methanobacteriota</taxon>
        <taxon>Stenosarchaea group</taxon>
        <taxon>Halobacteria</taxon>
        <taxon>Halobacteriales</taxon>
        <taxon>Haloarculaceae</taxon>
        <taxon>Halosimplex</taxon>
    </lineage>
</organism>
<keyword evidence="3" id="KW-1185">Reference proteome</keyword>
<dbReference type="PANTHER" id="PTHR36174">
    <property type="entry name" value="LIPID II:GLYCINE GLYCYLTRANSFERASE"/>
    <property type="match status" value="1"/>
</dbReference>
<comment type="caution">
    <text evidence="2">The sequence shown here is derived from an EMBL/GenBank/DDBJ whole genome shotgun (WGS) entry which is preliminary data.</text>
</comment>
<dbReference type="InterPro" id="IPR050644">
    <property type="entry name" value="PG_Glycine_Bridge_Synth"/>
</dbReference>
<evidence type="ECO:0000313" key="3">
    <source>
        <dbReference type="Proteomes" id="UP000011626"/>
    </source>
</evidence>
<dbReference type="InterPro" id="IPR016181">
    <property type="entry name" value="Acyl_CoA_acyltransferase"/>
</dbReference>
<dbReference type="PATRIC" id="fig|797114.5.peg.3174"/>
<dbReference type="Proteomes" id="UP000011626">
    <property type="component" value="Unassembled WGS sequence"/>
</dbReference>
<sequence length="328" mass="36362">MGIDEWEAALPQGGFEVFHTPQALRVLEAHTDATLRLYGAFKGEVPVGLFPVFVGSRAGGRLVTSPPPGMSVPRLGPIVMPTSPKQRKRESVNRNFVELVLDEVGADSARSLVRFVCPMTYDDPRPFQWADMDVSQSFTYVLDLRSETTESIRSQFSKSLRREIRRAEAADVSVSLEGTEAAERIYDDVADRYAEQDETFPVGREYFRDLVGTLRDRCRVYTARDANGAFLGGIVVLYSDDVAAFWQGGVRADYDGASVNSYLHWRIIADIIRGDAPDVWGYDLVGANTPNLCRYKSKFGADLVAYNTVESAGAQMSVAKRAYSLISN</sequence>
<dbReference type="InterPro" id="IPR038740">
    <property type="entry name" value="BioF2-like_GNAT_dom"/>
</dbReference>
<dbReference type="eggNOG" id="arCOG03320">
    <property type="taxonomic scope" value="Archaea"/>
</dbReference>
<feature type="domain" description="BioF2-like acetyltransferase" evidence="1">
    <location>
        <begin position="155"/>
        <end position="296"/>
    </location>
</feature>
<dbReference type="SUPFAM" id="SSF55729">
    <property type="entry name" value="Acyl-CoA N-acyltransferases (Nat)"/>
    <property type="match status" value="1"/>
</dbReference>
<evidence type="ECO:0000313" key="2">
    <source>
        <dbReference type="EMBL" id="ELZ23717.1"/>
    </source>
</evidence>
<name>M0CMT6_9EURY</name>
<dbReference type="Gene3D" id="3.40.630.30">
    <property type="match status" value="1"/>
</dbReference>
<proteinExistence type="predicted"/>
<dbReference type="STRING" id="797114.C475_15638"/>